<dbReference type="EMBL" id="CP095043">
    <property type="protein sequence ID" value="UOQ59055.1"/>
    <property type="molecule type" value="Genomic_DNA"/>
</dbReference>
<dbReference type="InterPro" id="IPR011701">
    <property type="entry name" value="MFS"/>
</dbReference>
<feature type="transmembrane region" description="Helical" evidence="6">
    <location>
        <begin position="317"/>
        <end position="334"/>
    </location>
</feature>
<keyword evidence="3 6" id="KW-1133">Transmembrane helix</keyword>
<feature type="transmembrane region" description="Helical" evidence="6">
    <location>
        <begin position="375"/>
        <end position="397"/>
    </location>
</feature>
<dbReference type="PROSITE" id="PS50850">
    <property type="entry name" value="MFS"/>
    <property type="match status" value="1"/>
</dbReference>
<feature type="transmembrane region" description="Helical" evidence="6">
    <location>
        <begin position="340"/>
        <end position="363"/>
    </location>
</feature>
<feature type="transmembrane region" description="Helical" evidence="6">
    <location>
        <begin position="175"/>
        <end position="196"/>
    </location>
</feature>
<keyword evidence="9" id="KW-1185">Reference proteome</keyword>
<evidence type="ECO:0000256" key="2">
    <source>
        <dbReference type="ARBA" id="ARBA00022692"/>
    </source>
</evidence>
<keyword evidence="2 6" id="KW-0812">Transmembrane</keyword>
<feature type="transmembrane region" description="Helical" evidence="6">
    <location>
        <begin position="49"/>
        <end position="70"/>
    </location>
</feature>
<feature type="region of interest" description="Disordered" evidence="5">
    <location>
        <begin position="214"/>
        <end position="240"/>
    </location>
</feature>
<accession>A0ABY4FS11</accession>
<evidence type="ECO:0000259" key="7">
    <source>
        <dbReference type="PROSITE" id="PS50850"/>
    </source>
</evidence>
<sequence>MTSVPTTPTPRPWVLLFVAVCLVAANMRMTITGVGPLLDQISSDLGVELATLGALGAVPLLSWAIVSPLAHGLSARLGMERAVTVALLALIAGTVWRSLPGGLANLWLGTALIGASLAVGNVIMPALIKRDFPGRLPLVMGVYTALLGGAGAISAGVVVPIAGIPLGDGTLGWRVALLATGAAVPVALGVWVWAVASRRRASAGIVVEATSAVPAGVDPDGSDPDGADSDDTDAGSERRRSGIGRRVWRDPVAWWVALYMGTQSSIFFIMQTWLSPIEISRGYSAEAAGTEVMLLQIIGVGSSMLVPLCFRGRLRRSLPALIPVLGSLAIAGMLTVPALMILWICAIGIAAGASLTMSLTLMAVRARTAEAATSLSGMAQGVGYLIAAAGPVTFGWLHQMSGGWSLSLGLVLALCVVQVLVGWVAGRERSVLAGSDPA</sequence>
<evidence type="ECO:0000256" key="3">
    <source>
        <dbReference type="ARBA" id="ARBA00022989"/>
    </source>
</evidence>
<keyword evidence="4 6" id="KW-0472">Membrane</keyword>
<feature type="transmembrane region" description="Helical" evidence="6">
    <location>
        <begin position="12"/>
        <end position="29"/>
    </location>
</feature>
<feature type="transmembrane region" description="Helical" evidence="6">
    <location>
        <begin position="293"/>
        <end position="310"/>
    </location>
</feature>
<evidence type="ECO:0000313" key="8">
    <source>
        <dbReference type="EMBL" id="UOQ59055.1"/>
    </source>
</evidence>
<evidence type="ECO:0000313" key="9">
    <source>
        <dbReference type="Proteomes" id="UP000831775"/>
    </source>
</evidence>
<feature type="transmembrane region" description="Helical" evidence="6">
    <location>
        <begin position="252"/>
        <end position="273"/>
    </location>
</feature>
<dbReference type="InterPro" id="IPR020846">
    <property type="entry name" value="MFS_dom"/>
</dbReference>
<evidence type="ECO:0000256" key="6">
    <source>
        <dbReference type="SAM" id="Phobius"/>
    </source>
</evidence>
<name>A0ABY4FS11_9MICO</name>
<reference evidence="8 9" key="1">
    <citation type="submission" date="2022-04" db="EMBL/GenBank/DDBJ databases">
        <title>Leucobacter sp. isolated from rhizosphere of onion.</title>
        <authorList>
            <person name="Won M."/>
            <person name="Lee C.-M."/>
            <person name="Woen H.-Y."/>
            <person name="Kwon S.-W."/>
        </authorList>
    </citation>
    <scope>NUCLEOTIDE SEQUENCE [LARGE SCALE GENOMIC DNA]</scope>
    <source>
        <strain evidence="8 9">H25R-14</strain>
    </source>
</reference>
<dbReference type="Gene3D" id="1.20.1250.20">
    <property type="entry name" value="MFS general substrate transporter like domains"/>
    <property type="match status" value="1"/>
</dbReference>
<evidence type="ECO:0000256" key="1">
    <source>
        <dbReference type="ARBA" id="ARBA00004651"/>
    </source>
</evidence>
<feature type="transmembrane region" description="Helical" evidence="6">
    <location>
        <begin position="105"/>
        <end position="128"/>
    </location>
</feature>
<evidence type="ECO:0000256" key="5">
    <source>
        <dbReference type="SAM" id="MobiDB-lite"/>
    </source>
</evidence>
<comment type="subcellular location">
    <subcellularLocation>
        <location evidence="1">Cell membrane</location>
        <topology evidence="1">Multi-pass membrane protein</topology>
    </subcellularLocation>
</comment>
<dbReference type="PANTHER" id="PTHR23523">
    <property type="match status" value="1"/>
</dbReference>
<dbReference type="Pfam" id="PF07690">
    <property type="entry name" value="MFS_1"/>
    <property type="match status" value="1"/>
</dbReference>
<gene>
    <name evidence="8" type="ORF">MUN76_08265</name>
</gene>
<evidence type="ECO:0000256" key="4">
    <source>
        <dbReference type="ARBA" id="ARBA00023136"/>
    </source>
</evidence>
<dbReference type="Proteomes" id="UP000831775">
    <property type="component" value="Chromosome"/>
</dbReference>
<dbReference type="PANTHER" id="PTHR23523:SF2">
    <property type="entry name" value="2-NITROIMIDAZOLE TRANSPORTER"/>
    <property type="match status" value="1"/>
</dbReference>
<dbReference type="RefSeq" id="WP_244683873.1">
    <property type="nucleotide sequence ID" value="NZ_CP095043.1"/>
</dbReference>
<organism evidence="8 9">
    <name type="scientific">Leucobacter rhizosphaerae</name>
    <dbReference type="NCBI Taxonomy" id="2932245"/>
    <lineage>
        <taxon>Bacteria</taxon>
        <taxon>Bacillati</taxon>
        <taxon>Actinomycetota</taxon>
        <taxon>Actinomycetes</taxon>
        <taxon>Micrococcales</taxon>
        <taxon>Microbacteriaceae</taxon>
        <taxon>Leucobacter</taxon>
    </lineage>
</organism>
<protein>
    <submittedName>
        <fullName evidence="8">MFS transporter</fullName>
    </submittedName>
</protein>
<feature type="domain" description="Major facilitator superfamily (MFS) profile" evidence="7">
    <location>
        <begin position="14"/>
        <end position="430"/>
    </location>
</feature>
<dbReference type="InterPro" id="IPR052524">
    <property type="entry name" value="MFS_Cyanate_Porter"/>
</dbReference>
<feature type="compositionally biased region" description="Acidic residues" evidence="5">
    <location>
        <begin position="220"/>
        <end position="234"/>
    </location>
</feature>
<feature type="transmembrane region" description="Helical" evidence="6">
    <location>
        <begin position="82"/>
        <end position="99"/>
    </location>
</feature>
<feature type="transmembrane region" description="Helical" evidence="6">
    <location>
        <begin position="403"/>
        <end position="425"/>
    </location>
</feature>
<proteinExistence type="predicted"/>
<dbReference type="SUPFAM" id="SSF103473">
    <property type="entry name" value="MFS general substrate transporter"/>
    <property type="match status" value="1"/>
</dbReference>
<dbReference type="InterPro" id="IPR036259">
    <property type="entry name" value="MFS_trans_sf"/>
</dbReference>
<feature type="transmembrane region" description="Helical" evidence="6">
    <location>
        <begin position="140"/>
        <end position="163"/>
    </location>
</feature>